<dbReference type="Proteomes" id="UP000095185">
    <property type="component" value="Chromosome"/>
</dbReference>
<gene>
    <name evidence="2" type="ORF">BIU88_08050</name>
</gene>
<keyword evidence="1" id="KW-0472">Membrane</keyword>
<feature type="transmembrane region" description="Helical" evidence="1">
    <location>
        <begin position="83"/>
        <end position="105"/>
    </location>
</feature>
<organism evidence="2 3">
    <name type="scientific">Chlorobaculum limnaeum</name>
    <dbReference type="NCBI Taxonomy" id="274537"/>
    <lineage>
        <taxon>Bacteria</taxon>
        <taxon>Pseudomonadati</taxon>
        <taxon>Chlorobiota</taxon>
        <taxon>Chlorobiia</taxon>
        <taxon>Chlorobiales</taxon>
        <taxon>Chlorobiaceae</taxon>
        <taxon>Chlorobaculum</taxon>
    </lineage>
</organism>
<dbReference type="Pfam" id="PF14126">
    <property type="entry name" value="DUF4293"/>
    <property type="match status" value="1"/>
</dbReference>
<reference evidence="2" key="1">
    <citation type="submission" date="2016-09" db="EMBL/GenBank/DDBJ databases">
        <title>Genome sequence of Chlorobaculum limnaeum.</title>
        <authorList>
            <person name="Liu Z."/>
            <person name="Tank M."/>
            <person name="Bryant D.A."/>
        </authorList>
    </citation>
    <scope>NUCLEOTIDE SEQUENCE [LARGE SCALE GENOMIC DNA]</scope>
    <source>
        <strain evidence="2">DSM 1677</strain>
    </source>
</reference>
<keyword evidence="3" id="KW-1185">Reference proteome</keyword>
<dbReference type="RefSeq" id="WP_069810264.1">
    <property type="nucleotide sequence ID" value="NZ_CP017305.1"/>
</dbReference>
<name>A0A1D8D122_CHLLM</name>
<keyword evidence="1" id="KW-1133">Transmembrane helix</keyword>
<feature type="transmembrane region" description="Helical" evidence="1">
    <location>
        <begin position="117"/>
        <end position="137"/>
    </location>
</feature>
<evidence type="ECO:0008006" key="4">
    <source>
        <dbReference type="Google" id="ProtNLM"/>
    </source>
</evidence>
<feature type="transmembrane region" description="Helical" evidence="1">
    <location>
        <begin position="46"/>
        <end position="71"/>
    </location>
</feature>
<dbReference type="InterPro" id="IPR025635">
    <property type="entry name" value="DUF4293"/>
</dbReference>
<proteinExistence type="predicted"/>
<dbReference type="EMBL" id="CP017305">
    <property type="protein sequence ID" value="AOS84091.1"/>
    <property type="molecule type" value="Genomic_DNA"/>
</dbReference>
<dbReference type="OrthoDB" id="594989at2"/>
<evidence type="ECO:0000313" key="2">
    <source>
        <dbReference type="EMBL" id="AOS84091.1"/>
    </source>
</evidence>
<evidence type="ECO:0000313" key="3">
    <source>
        <dbReference type="Proteomes" id="UP000095185"/>
    </source>
</evidence>
<dbReference type="KEGG" id="clz:BIU88_08050"/>
<dbReference type="STRING" id="274537.BIU88_08050"/>
<sequence>MFSRIQTLYLFLAALLAFGSMTQPFWTFTTDTLILFGDFMDVQGAGLFVTVGSVAGGILSPLTGIVALVTIFMFSNRKLQQTLIALSVVLFAADLIAGLAGGHFLKQYLETQSTSVSFAPGSGLFMLLPEPVLFWLASLGVKKDEKIATAYKRL</sequence>
<keyword evidence="1" id="KW-0812">Transmembrane</keyword>
<evidence type="ECO:0000256" key="1">
    <source>
        <dbReference type="SAM" id="Phobius"/>
    </source>
</evidence>
<accession>A0A1D8D122</accession>
<dbReference type="AlphaFoldDB" id="A0A1D8D122"/>
<protein>
    <recommendedName>
        <fullName evidence="4">DUF4293 domain-containing protein</fullName>
    </recommendedName>
</protein>